<evidence type="ECO:0000313" key="1">
    <source>
        <dbReference type="EMBL" id="GGA36790.1"/>
    </source>
</evidence>
<reference evidence="2" key="1">
    <citation type="journal article" date="2019" name="Int. J. Syst. Evol. Microbiol.">
        <title>The Global Catalogue of Microorganisms (GCM) 10K type strain sequencing project: providing services to taxonomists for standard genome sequencing and annotation.</title>
        <authorList>
            <consortium name="The Broad Institute Genomics Platform"/>
            <consortium name="The Broad Institute Genome Sequencing Center for Infectious Disease"/>
            <person name="Wu L."/>
            <person name="Ma J."/>
        </authorList>
    </citation>
    <scope>NUCLEOTIDE SEQUENCE [LARGE SCALE GENOMIC DNA]</scope>
    <source>
        <strain evidence="2">CGMCC 1.10106</strain>
    </source>
</reference>
<sequence>MARFQYVILSRSKPGHEEDYIRWYSERHLADVCRIEGVVSGKLHRLALQKVYDLDAPQWTLMTIYELEGDDPQVVINAILAVSGTDVMPLSDALDKSGMIQAVGRQIAAVG</sequence>
<comment type="caution">
    <text evidence="1">The sequence shown here is derived from an EMBL/GenBank/DDBJ whole genome shotgun (WGS) entry which is preliminary data.</text>
</comment>
<dbReference type="EMBL" id="BMDW01000002">
    <property type="protein sequence ID" value="GGA36790.1"/>
    <property type="molecule type" value="Genomic_DNA"/>
</dbReference>
<gene>
    <name evidence="1" type="ORF">GCM10011395_03870</name>
</gene>
<dbReference type="SUPFAM" id="SSF54909">
    <property type="entry name" value="Dimeric alpha+beta barrel"/>
    <property type="match status" value="1"/>
</dbReference>
<evidence type="ECO:0000313" key="2">
    <source>
        <dbReference type="Proteomes" id="UP000618591"/>
    </source>
</evidence>
<dbReference type="Proteomes" id="UP000618591">
    <property type="component" value="Unassembled WGS sequence"/>
</dbReference>
<evidence type="ECO:0008006" key="3">
    <source>
        <dbReference type="Google" id="ProtNLM"/>
    </source>
</evidence>
<name>A0ABQ1G5K7_9SPHN</name>
<organism evidence="1 2">
    <name type="scientific">Sphingomonas psychrolutea</name>
    <dbReference type="NCBI Taxonomy" id="1259676"/>
    <lineage>
        <taxon>Bacteria</taxon>
        <taxon>Pseudomonadati</taxon>
        <taxon>Pseudomonadota</taxon>
        <taxon>Alphaproteobacteria</taxon>
        <taxon>Sphingomonadales</taxon>
        <taxon>Sphingomonadaceae</taxon>
        <taxon>Sphingomonas</taxon>
    </lineage>
</organism>
<dbReference type="InterPro" id="IPR011008">
    <property type="entry name" value="Dimeric_a/b-barrel"/>
</dbReference>
<dbReference type="RefSeq" id="WP_188445097.1">
    <property type="nucleotide sequence ID" value="NZ_BMDW01000002.1"/>
</dbReference>
<accession>A0ABQ1G5K7</accession>
<protein>
    <recommendedName>
        <fullName evidence="3">EthD domain-containing protein</fullName>
    </recommendedName>
</protein>
<keyword evidence="2" id="KW-1185">Reference proteome</keyword>
<proteinExistence type="predicted"/>